<reference evidence="2 3" key="1">
    <citation type="submission" date="2020-09" db="EMBL/GenBank/DDBJ databases">
        <title>Sphingomonas sp., a new species isolated from pork steak.</title>
        <authorList>
            <person name="Heidler von Heilborn D."/>
        </authorList>
    </citation>
    <scope>NUCLEOTIDE SEQUENCE [LARGE SCALE GENOMIC DNA]</scope>
    <source>
        <strain evidence="3">S8-3T</strain>
    </source>
</reference>
<dbReference type="Pfam" id="PF00781">
    <property type="entry name" value="DAGK_cat"/>
    <property type="match status" value="1"/>
</dbReference>
<dbReference type="InterPro" id="IPR050187">
    <property type="entry name" value="Lipid_Phosphate_FormReg"/>
</dbReference>
<evidence type="ECO:0000313" key="3">
    <source>
        <dbReference type="Proteomes" id="UP000516148"/>
    </source>
</evidence>
<protein>
    <submittedName>
        <fullName evidence="2">Diacylglycerol kinase family lipid kinase</fullName>
    </submittedName>
</protein>
<feature type="domain" description="DAGKc" evidence="1">
    <location>
        <begin position="1"/>
        <end position="130"/>
    </location>
</feature>
<dbReference type="InterPro" id="IPR016064">
    <property type="entry name" value="NAD/diacylglycerol_kinase_sf"/>
</dbReference>
<dbReference type="EMBL" id="CP061038">
    <property type="protein sequence ID" value="QNQ11311.1"/>
    <property type="molecule type" value="Genomic_DNA"/>
</dbReference>
<dbReference type="RefSeq" id="WP_187763593.1">
    <property type="nucleotide sequence ID" value="NZ_CP061038.1"/>
</dbReference>
<accession>A0A7H0LNQ8</accession>
<gene>
    <name evidence="2" type="ORF">H3Z74_09285</name>
</gene>
<evidence type="ECO:0000313" key="2">
    <source>
        <dbReference type="EMBL" id="QNQ11311.1"/>
    </source>
</evidence>
<keyword evidence="2" id="KW-0808">Transferase</keyword>
<dbReference type="Gene3D" id="2.60.200.40">
    <property type="match status" value="1"/>
</dbReference>
<dbReference type="Gene3D" id="3.40.50.10330">
    <property type="entry name" value="Probable inorganic polyphosphate/atp-NAD kinase, domain 1"/>
    <property type="match status" value="1"/>
</dbReference>
<keyword evidence="2" id="KW-0418">Kinase</keyword>
<sequence length="303" mass="32622">MTQRIPVLINREGGAAAGKGAALSDEVHAAFAEAGLEIDLELLDADDMRSAARRLTDAPLVIVGGGDGTLGCVARVLVDHGKNGALGILPLGTRNHLARELGIPLDLPGAVAAIASGIRRRIDVAWAGEQMFLNNASIGLYPEMVRVRDDTQRRHKVAKWLAAISASAKTLRRARHHRLRLKSAGRDREIITPMLFVGNNHYEIEEGHPGKRSGLDDGLLSIFAIGPSHRFALIGFAVRALLRRVHRERDFVAIGDVPELEIGGTSRSVEIALDGEVMELDLPLKLRIDPLALTVIAPPLPVA</sequence>
<dbReference type="GO" id="GO:0005524">
    <property type="term" value="F:ATP binding"/>
    <property type="evidence" value="ECO:0007669"/>
    <property type="project" value="UniProtKB-KW"/>
</dbReference>
<proteinExistence type="predicted"/>
<dbReference type="AlphaFoldDB" id="A0A7H0LNQ8"/>
<dbReference type="InterPro" id="IPR001206">
    <property type="entry name" value="Diacylglycerol_kinase_cat_dom"/>
</dbReference>
<dbReference type="SUPFAM" id="SSF111331">
    <property type="entry name" value="NAD kinase/diacylglycerol kinase-like"/>
    <property type="match status" value="1"/>
</dbReference>
<dbReference type="GO" id="GO:0016301">
    <property type="term" value="F:kinase activity"/>
    <property type="evidence" value="ECO:0007669"/>
    <property type="project" value="UniProtKB-KW"/>
</dbReference>
<evidence type="ECO:0000259" key="1">
    <source>
        <dbReference type="PROSITE" id="PS50146"/>
    </source>
</evidence>
<dbReference type="KEGG" id="spap:H3Z74_09285"/>
<organism evidence="2 3">
    <name type="scientific">Sphingomonas alpina</name>
    <dbReference type="NCBI Taxonomy" id="653931"/>
    <lineage>
        <taxon>Bacteria</taxon>
        <taxon>Pseudomonadati</taxon>
        <taxon>Pseudomonadota</taxon>
        <taxon>Alphaproteobacteria</taxon>
        <taxon>Sphingomonadales</taxon>
        <taxon>Sphingomonadaceae</taxon>
        <taxon>Sphingomonas</taxon>
    </lineage>
</organism>
<dbReference type="PANTHER" id="PTHR12358:SF54">
    <property type="entry name" value="SPHINGOSINE KINASE RELATED PROTEIN"/>
    <property type="match status" value="1"/>
</dbReference>
<dbReference type="PANTHER" id="PTHR12358">
    <property type="entry name" value="SPHINGOSINE KINASE"/>
    <property type="match status" value="1"/>
</dbReference>
<name>A0A7H0LNQ8_9SPHN</name>
<dbReference type="SMART" id="SM00046">
    <property type="entry name" value="DAGKc"/>
    <property type="match status" value="1"/>
</dbReference>
<dbReference type="PROSITE" id="PS50146">
    <property type="entry name" value="DAGK"/>
    <property type="match status" value="1"/>
</dbReference>
<keyword evidence="3" id="KW-1185">Reference proteome</keyword>
<dbReference type="InterPro" id="IPR017438">
    <property type="entry name" value="ATP-NAD_kinase_N"/>
</dbReference>
<dbReference type="Proteomes" id="UP000516148">
    <property type="component" value="Chromosome"/>
</dbReference>